<gene>
    <name evidence="1" type="ORF">HDE68_000493</name>
</gene>
<comment type="caution">
    <text evidence="1">The sequence shown here is derived from an EMBL/GenBank/DDBJ whole genome shotgun (WGS) entry which is preliminary data.</text>
</comment>
<proteinExistence type="predicted"/>
<dbReference type="RefSeq" id="WP_183878557.1">
    <property type="nucleotide sequence ID" value="NZ_JACHCE010000001.1"/>
</dbReference>
<evidence type="ECO:0000313" key="1">
    <source>
        <dbReference type="EMBL" id="MBB5634608.1"/>
    </source>
</evidence>
<protein>
    <submittedName>
        <fullName evidence="1">Uncharacterized protein</fullName>
    </submittedName>
</protein>
<evidence type="ECO:0000313" key="2">
    <source>
        <dbReference type="Proteomes" id="UP000537204"/>
    </source>
</evidence>
<sequence length="126" mass="14299">MKTNSFYTKILVFLLCPGFIYSGCKNFSGNRTVIVSETSDKYQLAIDYNKDKTDSVEHYISSFVGQDAIFKPEHPSAINITMADKTTFNVKSTPGEFRLTFDKSKNSKTALDRVKRINEDLKPIIN</sequence>
<dbReference type="Proteomes" id="UP000537204">
    <property type="component" value="Unassembled WGS sequence"/>
</dbReference>
<dbReference type="EMBL" id="JACHCE010000001">
    <property type="protein sequence ID" value="MBB5634608.1"/>
    <property type="molecule type" value="Genomic_DNA"/>
</dbReference>
<organism evidence="1 2">
    <name type="scientific">Pedobacter cryoconitis</name>
    <dbReference type="NCBI Taxonomy" id="188932"/>
    <lineage>
        <taxon>Bacteria</taxon>
        <taxon>Pseudomonadati</taxon>
        <taxon>Bacteroidota</taxon>
        <taxon>Sphingobacteriia</taxon>
        <taxon>Sphingobacteriales</taxon>
        <taxon>Sphingobacteriaceae</taxon>
        <taxon>Pedobacter</taxon>
    </lineage>
</organism>
<reference evidence="1 2" key="1">
    <citation type="submission" date="2020-08" db="EMBL/GenBank/DDBJ databases">
        <title>Genomic Encyclopedia of Type Strains, Phase IV (KMG-V): Genome sequencing to study the core and pangenomes of soil and plant-associated prokaryotes.</title>
        <authorList>
            <person name="Whitman W."/>
        </authorList>
    </citation>
    <scope>NUCLEOTIDE SEQUENCE [LARGE SCALE GENOMIC DNA]</scope>
    <source>
        <strain evidence="1 2">S3M1</strain>
    </source>
</reference>
<accession>A0A7W8ZIK7</accession>
<name>A0A7W8ZIK7_9SPHI</name>
<dbReference type="AlphaFoldDB" id="A0A7W8ZIK7"/>